<dbReference type="CDD" id="cd02509">
    <property type="entry name" value="GDP-M1P_Guanylyltransferase"/>
    <property type="match status" value="1"/>
</dbReference>
<evidence type="ECO:0000256" key="6">
    <source>
        <dbReference type="ARBA" id="ARBA00023134"/>
    </source>
</evidence>
<dbReference type="InterPro" id="IPR051161">
    <property type="entry name" value="Mannose-6P_isomerase_type2"/>
</dbReference>
<comment type="catalytic activity">
    <reaction evidence="7">
        <text>alpha-D-mannose 1-phosphate + GTP + H(+) = GDP-alpha-D-mannose + diphosphate</text>
        <dbReference type="Rhea" id="RHEA:15229"/>
        <dbReference type="ChEBI" id="CHEBI:15378"/>
        <dbReference type="ChEBI" id="CHEBI:33019"/>
        <dbReference type="ChEBI" id="CHEBI:37565"/>
        <dbReference type="ChEBI" id="CHEBI:57527"/>
        <dbReference type="ChEBI" id="CHEBI:58409"/>
        <dbReference type="EC" id="2.7.7.13"/>
    </reaction>
</comment>
<dbReference type="EC" id="2.7.7.13" evidence="2"/>
<name>A0A0P0LQ30_PHOVU</name>
<reference evidence="9 10" key="2">
    <citation type="journal article" date="2016" name="Genome Biol. Evol.">
        <title>Extensive mobilome-driven genome diversification in mouse gut-associated Bacteroides vulgatus mpk.</title>
        <authorList>
            <person name="Lange A."/>
            <person name="Beier S."/>
            <person name="Steimle A."/>
            <person name="Autenrieth I.B."/>
            <person name="Huson D.H."/>
            <person name="Frick J.S."/>
        </authorList>
    </citation>
    <scope>NUCLEOTIDE SEQUENCE [LARGE SCALE GENOMIC DNA]</scope>
    <source>
        <strain evidence="10">mpk</strain>
    </source>
</reference>
<dbReference type="Proteomes" id="UP000061587">
    <property type="component" value="Chromosome"/>
</dbReference>
<dbReference type="InterPro" id="IPR005835">
    <property type="entry name" value="NTP_transferase_dom"/>
</dbReference>
<dbReference type="GO" id="GO:0009298">
    <property type="term" value="P:GDP-mannose biosynthetic process"/>
    <property type="evidence" value="ECO:0007669"/>
    <property type="project" value="TreeGrafter"/>
</dbReference>
<dbReference type="PATRIC" id="fig|821.40.peg.1840"/>
<evidence type="ECO:0000313" key="9">
    <source>
        <dbReference type="EMBL" id="ALK84152.1"/>
    </source>
</evidence>
<keyword evidence="3" id="KW-0808">Transferase</keyword>
<evidence type="ECO:0000256" key="2">
    <source>
        <dbReference type="ARBA" id="ARBA00012387"/>
    </source>
</evidence>
<dbReference type="PANTHER" id="PTHR46390:SF1">
    <property type="entry name" value="MANNOSE-1-PHOSPHATE GUANYLYLTRANSFERASE"/>
    <property type="match status" value="1"/>
</dbReference>
<dbReference type="GO" id="GO:0004475">
    <property type="term" value="F:mannose-1-phosphate guanylyltransferase (GTP) activity"/>
    <property type="evidence" value="ECO:0007669"/>
    <property type="project" value="UniProtKB-EC"/>
</dbReference>
<comment type="similarity">
    <text evidence="1">Belongs to the mannose-6-phosphate isomerase type 2 family.</text>
</comment>
<dbReference type="FunFam" id="3.90.550.10:FF:000046">
    <property type="entry name" value="Mannose-1-phosphate guanylyltransferase (GDP)"/>
    <property type="match status" value="1"/>
</dbReference>
<evidence type="ECO:0000313" key="10">
    <source>
        <dbReference type="Proteomes" id="UP000061587"/>
    </source>
</evidence>
<feature type="domain" description="Nucleotidyl transferase" evidence="8">
    <location>
        <begin position="66"/>
        <end position="332"/>
    </location>
</feature>
<gene>
    <name evidence="9" type="ORF">BvMPK_1546</name>
</gene>
<evidence type="ECO:0000259" key="8">
    <source>
        <dbReference type="Pfam" id="PF00483"/>
    </source>
</evidence>
<keyword evidence="6" id="KW-0342">GTP-binding</keyword>
<proteinExistence type="inferred from homology"/>
<dbReference type="Gene3D" id="3.90.550.10">
    <property type="entry name" value="Spore Coat Polysaccharide Biosynthesis Protein SpsA, Chain A"/>
    <property type="match status" value="1"/>
</dbReference>
<dbReference type="GO" id="GO:0005525">
    <property type="term" value="F:GTP binding"/>
    <property type="evidence" value="ECO:0007669"/>
    <property type="project" value="UniProtKB-KW"/>
</dbReference>
<dbReference type="SUPFAM" id="SSF159283">
    <property type="entry name" value="Guanosine diphospho-D-mannose pyrophosphorylase/mannose-6-phosphate isomerase linker domain"/>
    <property type="match status" value="1"/>
</dbReference>
<protein>
    <recommendedName>
        <fullName evidence="2">mannose-1-phosphate guanylyltransferase</fullName>
        <ecNumber evidence="2">2.7.7.13</ecNumber>
    </recommendedName>
</protein>
<evidence type="ECO:0000256" key="5">
    <source>
        <dbReference type="ARBA" id="ARBA00022741"/>
    </source>
</evidence>
<evidence type="ECO:0000256" key="4">
    <source>
        <dbReference type="ARBA" id="ARBA00022695"/>
    </source>
</evidence>
<dbReference type="SUPFAM" id="SSF53448">
    <property type="entry name" value="Nucleotide-diphospho-sugar transferases"/>
    <property type="match status" value="1"/>
</dbReference>
<accession>A0A0P0LQ30</accession>
<organism evidence="9 10">
    <name type="scientific">Phocaeicola vulgatus</name>
    <name type="common">Bacteroides vulgatus</name>
    <dbReference type="NCBI Taxonomy" id="821"/>
    <lineage>
        <taxon>Bacteria</taxon>
        <taxon>Pseudomonadati</taxon>
        <taxon>Bacteroidota</taxon>
        <taxon>Bacteroidia</taxon>
        <taxon>Bacteroidales</taxon>
        <taxon>Bacteroidaceae</taxon>
        <taxon>Phocaeicola</taxon>
    </lineage>
</organism>
<dbReference type="PANTHER" id="PTHR46390">
    <property type="entry name" value="MANNOSE-1-PHOSPHATE GUANYLYLTRANSFERASE"/>
    <property type="match status" value="1"/>
</dbReference>
<dbReference type="AlphaFoldDB" id="A0A0P0LQ30"/>
<keyword evidence="5" id="KW-0547">Nucleotide-binding</keyword>
<sequence>MFVSRLRLQRYDFFSYLQTFRHFFSKKDKYTTIYGITDNGFLKISPILAETLKRFYIMTNSNNYCVIMGGGIGSRFWPYSRKNLPKQFLDFFGTGRSLIQQTFDRYKKIVPIENIFITTNVLYKELIQEQLPELDKSQILLEPTRRNTAPCIAWASYHIKKLNPNTNVIVAPSDHLILKEDEFKDAILKGLEFVSNSPQLLTLGIKPNRPETGYGYIQIEEEKQGEFFKVKTFIEKPQLEFAKVFIESGEFYWNSGIFLWNINTILEAFNEIMPEVCTKLTNGEEDFASCPNISIDYGIMEKANNVFVQLCDFGWADLGTWDSLYDISSKDQEGNVVVNGNSLLYNSYNNVIVVPEGKLAVIQDLEGYLVAARDNVLLICKKDDESAIRKFVNDVQIKLGDQFV</sequence>
<dbReference type="EMBL" id="CP013020">
    <property type="protein sequence ID" value="ALK84152.1"/>
    <property type="molecule type" value="Genomic_DNA"/>
</dbReference>
<keyword evidence="4 9" id="KW-0548">Nucleotidyltransferase</keyword>
<evidence type="ECO:0000256" key="1">
    <source>
        <dbReference type="ARBA" id="ARBA00006115"/>
    </source>
</evidence>
<dbReference type="InterPro" id="IPR049577">
    <property type="entry name" value="GMPP_N"/>
</dbReference>
<evidence type="ECO:0000256" key="3">
    <source>
        <dbReference type="ARBA" id="ARBA00022679"/>
    </source>
</evidence>
<dbReference type="InterPro" id="IPR029044">
    <property type="entry name" value="Nucleotide-diphossugar_trans"/>
</dbReference>
<reference evidence="10" key="1">
    <citation type="submission" date="2015-10" db="EMBL/GenBank/DDBJ databases">
        <title>Extensive mobilome-driven genome diversification in gut-associated Bacteroides vulgatus mpk.</title>
        <authorList>
            <person name="Beier S."/>
            <person name="Lange A."/>
            <person name="Huson D.H."/>
            <person name="Frick J.-S."/>
            <person name="Autenrieth I.B."/>
        </authorList>
    </citation>
    <scope>NUCLEOTIDE SEQUENCE [LARGE SCALE GENOMIC DNA]</scope>
    <source>
        <strain evidence="10">mpk</strain>
    </source>
</reference>
<evidence type="ECO:0000256" key="7">
    <source>
        <dbReference type="ARBA" id="ARBA00047343"/>
    </source>
</evidence>
<dbReference type="Pfam" id="PF00483">
    <property type="entry name" value="NTP_transferase"/>
    <property type="match status" value="1"/>
</dbReference>